<sequence length="43" mass="4540">MALPDYADALVKHGGDEPYEVISSSRISLAPADSTPVETPELP</sequence>
<organism evidence="1 2">
    <name type="scientific">Brevibacterium marinum</name>
    <dbReference type="NCBI Taxonomy" id="418643"/>
    <lineage>
        <taxon>Bacteria</taxon>
        <taxon>Bacillati</taxon>
        <taxon>Actinomycetota</taxon>
        <taxon>Actinomycetes</taxon>
        <taxon>Micrococcales</taxon>
        <taxon>Brevibacteriaceae</taxon>
        <taxon>Brevibacterium</taxon>
    </lineage>
</organism>
<gene>
    <name evidence="1" type="ORF">BKA07_003715</name>
</gene>
<protein>
    <submittedName>
        <fullName evidence="1">Uncharacterized protein</fullName>
    </submittedName>
</protein>
<proteinExistence type="predicted"/>
<dbReference type="AlphaFoldDB" id="A0A846S4X4"/>
<name>A0A846S4X4_9MICO</name>
<reference evidence="1 2" key="1">
    <citation type="submission" date="2020-03" db="EMBL/GenBank/DDBJ databases">
        <title>Sequencing the genomes of 1000 actinobacteria strains.</title>
        <authorList>
            <person name="Klenk H.-P."/>
        </authorList>
    </citation>
    <scope>NUCLEOTIDE SEQUENCE [LARGE SCALE GENOMIC DNA]</scope>
    <source>
        <strain evidence="1 2">DSM 18964</strain>
    </source>
</reference>
<evidence type="ECO:0000313" key="2">
    <source>
        <dbReference type="Proteomes" id="UP000576792"/>
    </source>
</evidence>
<dbReference type="Proteomes" id="UP000576792">
    <property type="component" value="Unassembled WGS sequence"/>
</dbReference>
<evidence type="ECO:0000313" key="1">
    <source>
        <dbReference type="EMBL" id="NJC58680.1"/>
    </source>
</evidence>
<dbReference type="EMBL" id="JAATJN010000001">
    <property type="protein sequence ID" value="NJC58680.1"/>
    <property type="molecule type" value="Genomic_DNA"/>
</dbReference>
<dbReference type="RefSeq" id="WP_280712884.1">
    <property type="nucleotide sequence ID" value="NZ_BAAAPQ010000020.1"/>
</dbReference>
<comment type="caution">
    <text evidence="1">The sequence shown here is derived from an EMBL/GenBank/DDBJ whole genome shotgun (WGS) entry which is preliminary data.</text>
</comment>
<keyword evidence="2" id="KW-1185">Reference proteome</keyword>
<accession>A0A846S4X4</accession>